<sequence>MLDQISLDMQSLVDFVMSSGEDDTFLLLAAVILRRKRKTRRRLWVHPYLRDNADAHSAYIVSQQSFLLLYAFNVLSYRQGCFSTASTNDTLNCPYENTGM</sequence>
<accession>A0AAW1HS22</accession>
<name>A0AAW1HS22_POPJA</name>
<dbReference type="Proteomes" id="UP001458880">
    <property type="component" value="Unassembled WGS sequence"/>
</dbReference>
<evidence type="ECO:0000313" key="2">
    <source>
        <dbReference type="Proteomes" id="UP001458880"/>
    </source>
</evidence>
<comment type="caution">
    <text evidence="1">The sequence shown here is derived from an EMBL/GenBank/DDBJ whole genome shotgun (WGS) entry which is preliminary data.</text>
</comment>
<proteinExistence type="predicted"/>
<evidence type="ECO:0000313" key="1">
    <source>
        <dbReference type="EMBL" id="KAK9678958.1"/>
    </source>
</evidence>
<reference evidence="1 2" key="1">
    <citation type="journal article" date="2024" name="BMC Genomics">
        <title>De novo assembly and annotation of Popillia japonica's genome with initial clues to its potential as an invasive pest.</title>
        <authorList>
            <person name="Cucini C."/>
            <person name="Boschi S."/>
            <person name="Funari R."/>
            <person name="Cardaioli E."/>
            <person name="Iannotti N."/>
            <person name="Marturano G."/>
            <person name="Paoli F."/>
            <person name="Bruttini M."/>
            <person name="Carapelli A."/>
            <person name="Frati F."/>
            <person name="Nardi F."/>
        </authorList>
    </citation>
    <scope>NUCLEOTIDE SEQUENCE [LARGE SCALE GENOMIC DNA]</scope>
    <source>
        <strain evidence="1">DMR45628</strain>
    </source>
</reference>
<organism evidence="1 2">
    <name type="scientific">Popillia japonica</name>
    <name type="common">Japanese beetle</name>
    <dbReference type="NCBI Taxonomy" id="7064"/>
    <lineage>
        <taxon>Eukaryota</taxon>
        <taxon>Metazoa</taxon>
        <taxon>Ecdysozoa</taxon>
        <taxon>Arthropoda</taxon>
        <taxon>Hexapoda</taxon>
        <taxon>Insecta</taxon>
        <taxon>Pterygota</taxon>
        <taxon>Neoptera</taxon>
        <taxon>Endopterygota</taxon>
        <taxon>Coleoptera</taxon>
        <taxon>Polyphaga</taxon>
        <taxon>Scarabaeiformia</taxon>
        <taxon>Scarabaeidae</taxon>
        <taxon>Rutelinae</taxon>
        <taxon>Popillia</taxon>
    </lineage>
</organism>
<dbReference type="AlphaFoldDB" id="A0AAW1HS22"/>
<gene>
    <name evidence="1" type="ORF">QE152_g40399</name>
</gene>
<protein>
    <submittedName>
        <fullName evidence="1">Uncharacterized protein</fullName>
    </submittedName>
</protein>
<keyword evidence="2" id="KW-1185">Reference proteome</keyword>
<dbReference type="EMBL" id="JASPKY010001142">
    <property type="protein sequence ID" value="KAK9678958.1"/>
    <property type="molecule type" value="Genomic_DNA"/>
</dbReference>